<dbReference type="Proteomes" id="UP000000383">
    <property type="component" value="Chromosome"/>
</dbReference>
<dbReference type="InterPro" id="IPR029058">
    <property type="entry name" value="AB_hydrolase_fold"/>
</dbReference>
<dbReference type="HOGENOM" id="CLU_074075_0_0_4"/>
<dbReference type="KEGG" id="meh:M301_0787"/>
<feature type="domain" description="Serine hydrolase" evidence="2">
    <location>
        <begin position="133"/>
        <end position="243"/>
    </location>
</feature>
<dbReference type="EMBL" id="CP002056">
    <property type="protein sequence ID" value="ADI29171.1"/>
    <property type="molecule type" value="Genomic_DNA"/>
</dbReference>
<reference evidence="4" key="1">
    <citation type="submission" date="2010-05" db="EMBL/GenBank/DDBJ databases">
        <title>Complete sequence of Methylotenera sp. 301.</title>
        <authorList>
            <person name="Lucas S."/>
            <person name="Copeland A."/>
            <person name="Lapidus A."/>
            <person name="Cheng J.-F."/>
            <person name="Bruce D."/>
            <person name="Goodwin L."/>
            <person name="Pitluck S."/>
            <person name="Clum A."/>
            <person name="Land M."/>
            <person name="Hauser L."/>
            <person name="Kyrpides N."/>
            <person name="Ivanova N."/>
            <person name="Chistoservova L."/>
            <person name="Kalyuzhnaya M."/>
            <person name="Woyke T."/>
        </authorList>
    </citation>
    <scope>NUCLEOTIDE SEQUENCE [LARGE SCALE GENOMIC DNA]</scope>
    <source>
        <strain evidence="4">301</strain>
    </source>
</reference>
<sequence length="277" mass="31051" precursor="true">MFWKRRLLVILYVLLSACSSIDTHEHANQLAKHSGLIKHSTTIDGFVLTAYARLNNPKLPINVYIEGDGLAWFSRYELSTDPTPREAIGLALAAQDNASNVLYLARPCQFNDFKTTPCDSTYWSNKRFSQKIINVMNEELETFISADNSQKIHLTGYSGGAAIAVLLAAQRNDVLSLRTVAGNLDQSYVNQFHHVNLMPESLNAIDVANKISSIPQLHFVGENDKVIPQEVAKRFIKQQESAQQKTAHCAAIVEVDAEHQKGWITQWQKLLQQAFPC</sequence>
<protein>
    <recommendedName>
        <fullName evidence="2">Serine hydrolase domain-containing protein</fullName>
    </recommendedName>
</protein>
<evidence type="ECO:0000313" key="4">
    <source>
        <dbReference type="Proteomes" id="UP000000383"/>
    </source>
</evidence>
<dbReference type="Gene3D" id="3.40.50.1820">
    <property type="entry name" value="alpha/beta hydrolase"/>
    <property type="match status" value="1"/>
</dbReference>
<proteinExistence type="predicted"/>
<dbReference type="AlphaFoldDB" id="D7DPC7"/>
<keyword evidence="1" id="KW-0732">Signal</keyword>
<accession>D7DPC7</accession>
<keyword evidence="4" id="KW-1185">Reference proteome</keyword>
<name>D7DPC7_METV0</name>
<reference evidence="3 4" key="2">
    <citation type="journal article" date="2011" name="J. Bacteriol.">
        <title>Genomes of three methylotrophs from a single niche uncover genetic and metabolic divergence of Methylophilaceae.</title>
        <authorList>
            <person name="Lapidus A."/>
            <person name="Clum A."/>
            <person name="Labutti K."/>
            <person name="Kaluzhnaya M.G."/>
            <person name="Lim S."/>
            <person name="Beck D.A."/>
            <person name="Glavina Del Rio T."/>
            <person name="Nolan M."/>
            <person name="Mavromatis K."/>
            <person name="Huntemann M."/>
            <person name="Lucas S."/>
            <person name="Lidstrom M.E."/>
            <person name="Ivanova N."/>
            <person name="Chistoserdova L."/>
        </authorList>
    </citation>
    <scope>NUCLEOTIDE SEQUENCE [LARGE SCALE GENOMIC DNA]</scope>
    <source>
        <strain evidence="3 4">301</strain>
    </source>
</reference>
<dbReference type="InterPro" id="IPR005645">
    <property type="entry name" value="FSH-like_dom"/>
</dbReference>
<feature type="chain" id="PRO_5003094805" description="Serine hydrolase domain-containing protein" evidence="1">
    <location>
        <begin position="22"/>
        <end position="277"/>
    </location>
</feature>
<evidence type="ECO:0000256" key="1">
    <source>
        <dbReference type="SAM" id="SignalP"/>
    </source>
</evidence>
<evidence type="ECO:0000313" key="3">
    <source>
        <dbReference type="EMBL" id="ADI29171.1"/>
    </source>
</evidence>
<dbReference type="PROSITE" id="PS51257">
    <property type="entry name" value="PROKAR_LIPOPROTEIN"/>
    <property type="match status" value="1"/>
</dbReference>
<dbReference type="STRING" id="666681.M301_0787"/>
<feature type="signal peptide" evidence="1">
    <location>
        <begin position="1"/>
        <end position="21"/>
    </location>
</feature>
<dbReference type="RefSeq" id="WP_013147487.1">
    <property type="nucleotide sequence ID" value="NC_014207.1"/>
</dbReference>
<dbReference type="eggNOG" id="COG1073">
    <property type="taxonomic scope" value="Bacteria"/>
</dbReference>
<dbReference type="Pfam" id="PF03959">
    <property type="entry name" value="FSH1"/>
    <property type="match status" value="1"/>
</dbReference>
<dbReference type="SUPFAM" id="SSF53474">
    <property type="entry name" value="alpha/beta-Hydrolases"/>
    <property type="match status" value="1"/>
</dbReference>
<evidence type="ECO:0000259" key="2">
    <source>
        <dbReference type="Pfam" id="PF03959"/>
    </source>
</evidence>
<gene>
    <name evidence="3" type="ordered locus">M301_0787</name>
</gene>
<organism evidence="3 4">
    <name type="scientific">Methylotenera versatilis (strain 301)</name>
    <dbReference type="NCBI Taxonomy" id="666681"/>
    <lineage>
        <taxon>Bacteria</taxon>
        <taxon>Pseudomonadati</taxon>
        <taxon>Pseudomonadota</taxon>
        <taxon>Betaproteobacteria</taxon>
        <taxon>Nitrosomonadales</taxon>
        <taxon>Methylophilaceae</taxon>
        <taxon>Methylotenera</taxon>
    </lineage>
</organism>